<proteinExistence type="predicted"/>
<comment type="caution">
    <text evidence="1">The sequence shown here is derived from an EMBL/GenBank/DDBJ whole genome shotgun (WGS) entry which is preliminary data.</text>
</comment>
<organism evidence="1 2">
    <name type="scientific">Meloidogyne enterolobii</name>
    <name type="common">Root-knot nematode worm</name>
    <name type="synonym">Meloidogyne mayaguensis</name>
    <dbReference type="NCBI Taxonomy" id="390850"/>
    <lineage>
        <taxon>Eukaryota</taxon>
        <taxon>Metazoa</taxon>
        <taxon>Ecdysozoa</taxon>
        <taxon>Nematoda</taxon>
        <taxon>Chromadorea</taxon>
        <taxon>Rhabditida</taxon>
        <taxon>Tylenchina</taxon>
        <taxon>Tylenchomorpha</taxon>
        <taxon>Tylenchoidea</taxon>
        <taxon>Meloidogynidae</taxon>
        <taxon>Meloidogyninae</taxon>
        <taxon>Meloidogyne</taxon>
    </lineage>
</organism>
<keyword evidence="2" id="KW-1185">Reference proteome</keyword>
<dbReference type="EMBL" id="CAVMJV010000003">
    <property type="protein sequence ID" value="CAK5018255.1"/>
    <property type="molecule type" value="Genomic_DNA"/>
</dbReference>
<protein>
    <submittedName>
        <fullName evidence="1">Uncharacterized protein</fullName>
    </submittedName>
</protein>
<dbReference type="Proteomes" id="UP001497535">
    <property type="component" value="Unassembled WGS sequence"/>
</dbReference>
<reference evidence="1" key="1">
    <citation type="submission" date="2023-11" db="EMBL/GenBank/DDBJ databases">
        <authorList>
            <person name="Poullet M."/>
        </authorList>
    </citation>
    <scope>NUCLEOTIDE SEQUENCE</scope>
    <source>
        <strain evidence="1">E1834</strain>
    </source>
</reference>
<accession>A0ACB0XUH2</accession>
<sequence>MICPVFVAELGPVVANRLLNSPLSTALFDHYFLNFGLTSNIFLQILITILIRYYNCNFLIQ</sequence>
<evidence type="ECO:0000313" key="1">
    <source>
        <dbReference type="EMBL" id="CAK5018255.1"/>
    </source>
</evidence>
<gene>
    <name evidence="1" type="ORF">MENTE1834_LOCUS3772</name>
</gene>
<evidence type="ECO:0000313" key="2">
    <source>
        <dbReference type="Proteomes" id="UP001497535"/>
    </source>
</evidence>
<name>A0ACB0XUH2_MELEN</name>